<dbReference type="Pfam" id="PF00356">
    <property type="entry name" value="LacI"/>
    <property type="match status" value="1"/>
</dbReference>
<dbReference type="EMBL" id="AUZI01000023">
    <property type="protein sequence ID" value="KID48643.1"/>
    <property type="molecule type" value="Genomic_DNA"/>
</dbReference>
<dbReference type="PROSITE" id="PS50932">
    <property type="entry name" value="HTH_LACI_2"/>
    <property type="match status" value="1"/>
</dbReference>
<evidence type="ECO:0000313" key="6">
    <source>
        <dbReference type="Proteomes" id="UP000031184"/>
    </source>
</evidence>
<protein>
    <recommendedName>
        <fullName evidence="4">HTH lacI-type domain-containing protein</fullName>
    </recommendedName>
</protein>
<dbReference type="PANTHER" id="PTHR30146">
    <property type="entry name" value="LACI-RELATED TRANSCRIPTIONAL REPRESSOR"/>
    <property type="match status" value="1"/>
</dbReference>
<dbReference type="CDD" id="cd01392">
    <property type="entry name" value="HTH_LacI"/>
    <property type="match status" value="1"/>
</dbReference>
<gene>
    <name evidence="5" type="ORF">C095_10225</name>
</gene>
<evidence type="ECO:0000259" key="4">
    <source>
        <dbReference type="PROSITE" id="PS50932"/>
    </source>
</evidence>
<dbReference type="SUPFAM" id="SSF47413">
    <property type="entry name" value="lambda repressor-like DNA-binding domains"/>
    <property type="match status" value="1"/>
</dbReference>
<sequence length="90" mass="10468">MKIDSKWIAKLSGVSRSTVSRVINDYPDISPATKEKVWKVIKENGYYPNISAQKLAGKKRILLDYWYIPENRVQIKIKEKEFQNLSIIPS</sequence>
<dbReference type="PANTHER" id="PTHR30146:SF109">
    <property type="entry name" value="HTH-TYPE TRANSCRIPTIONAL REGULATOR GALS"/>
    <property type="match status" value="1"/>
</dbReference>
<dbReference type="Gene3D" id="1.10.260.40">
    <property type="entry name" value="lambda repressor-like DNA-binding domains"/>
    <property type="match status" value="1"/>
</dbReference>
<evidence type="ECO:0000256" key="1">
    <source>
        <dbReference type="ARBA" id="ARBA00023015"/>
    </source>
</evidence>
<dbReference type="AlphaFoldDB" id="A0A0B4E554"/>
<keyword evidence="3" id="KW-0804">Transcription</keyword>
<evidence type="ECO:0000256" key="2">
    <source>
        <dbReference type="ARBA" id="ARBA00023125"/>
    </source>
</evidence>
<accession>A0A0B4E554</accession>
<dbReference type="InterPro" id="IPR010982">
    <property type="entry name" value="Lambda_DNA-bd_dom_sf"/>
</dbReference>
<reference evidence="5 6" key="1">
    <citation type="submission" date="2013-08" db="EMBL/GenBank/DDBJ databases">
        <title>An opportunistic ruminal bacterium that causes liver abscesses in cattle.</title>
        <authorList>
            <person name="Benahmed F.H."/>
            <person name="Rasmussen M."/>
            <person name="Harbottle H."/>
            <person name="Soppet D."/>
            <person name="Nagaraja T.G."/>
            <person name="Davidson M."/>
        </authorList>
    </citation>
    <scope>NUCLEOTIDE SEQUENCE [LARGE SCALE GENOMIC DNA]</scope>
    <source>
        <strain evidence="5 6">B35</strain>
    </source>
</reference>
<evidence type="ECO:0000256" key="3">
    <source>
        <dbReference type="ARBA" id="ARBA00023163"/>
    </source>
</evidence>
<keyword evidence="2" id="KW-0238">DNA-binding</keyword>
<evidence type="ECO:0000313" key="5">
    <source>
        <dbReference type="EMBL" id="KID48643.1"/>
    </source>
</evidence>
<dbReference type="SMART" id="SM00354">
    <property type="entry name" value="HTH_LACI"/>
    <property type="match status" value="1"/>
</dbReference>
<feature type="domain" description="HTH lacI-type" evidence="4">
    <location>
        <begin position="8"/>
        <end position="57"/>
    </location>
</feature>
<dbReference type="Proteomes" id="UP000031184">
    <property type="component" value="Unassembled WGS sequence"/>
</dbReference>
<keyword evidence="1" id="KW-0805">Transcription regulation</keyword>
<dbReference type="GO" id="GO:0000976">
    <property type="term" value="F:transcription cis-regulatory region binding"/>
    <property type="evidence" value="ECO:0007669"/>
    <property type="project" value="TreeGrafter"/>
</dbReference>
<comment type="caution">
    <text evidence="5">The sequence shown here is derived from an EMBL/GenBank/DDBJ whole genome shotgun (WGS) entry which is preliminary data.</text>
</comment>
<dbReference type="InterPro" id="IPR000843">
    <property type="entry name" value="HTH_LacI"/>
</dbReference>
<dbReference type="GO" id="GO:0003700">
    <property type="term" value="F:DNA-binding transcription factor activity"/>
    <property type="evidence" value="ECO:0007669"/>
    <property type="project" value="TreeGrafter"/>
</dbReference>
<name>A0A0B4E554_9FUSO</name>
<proteinExistence type="predicted"/>
<organism evidence="5 6">
    <name type="scientific">Fusobacterium necrophorum subsp. funduliforme B35</name>
    <dbReference type="NCBI Taxonomy" id="1226633"/>
    <lineage>
        <taxon>Bacteria</taxon>
        <taxon>Fusobacteriati</taxon>
        <taxon>Fusobacteriota</taxon>
        <taxon>Fusobacteriia</taxon>
        <taxon>Fusobacteriales</taxon>
        <taxon>Fusobacteriaceae</taxon>
        <taxon>Fusobacterium</taxon>
    </lineage>
</organism>